<dbReference type="InterPro" id="IPR002885">
    <property type="entry name" value="PPR_rpt"/>
</dbReference>
<comment type="caution">
    <text evidence="3">The sequence shown here is derived from an EMBL/GenBank/DDBJ whole genome shotgun (WGS) entry which is preliminary data.</text>
</comment>
<name>A0A6A4L9E2_9ERIC</name>
<dbReference type="InterPro" id="IPR011990">
    <property type="entry name" value="TPR-like_helical_dom_sf"/>
</dbReference>
<dbReference type="InterPro" id="IPR046960">
    <property type="entry name" value="PPR_At4g14850-like_plant"/>
</dbReference>
<accession>A0A6A4L9E2</accession>
<evidence type="ECO:0000313" key="4">
    <source>
        <dbReference type="Proteomes" id="UP000428333"/>
    </source>
</evidence>
<feature type="non-terminal residue" evidence="3">
    <location>
        <position position="1"/>
    </location>
</feature>
<dbReference type="Gene3D" id="1.25.40.10">
    <property type="entry name" value="Tetratricopeptide repeat domain"/>
    <property type="match status" value="2"/>
</dbReference>
<proteinExistence type="predicted"/>
<evidence type="ECO:0000256" key="1">
    <source>
        <dbReference type="ARBA" id="ARBA00022737"/>
    </source>
</evidence>
<keyword evidence="1" id="KW-0677">Repeat</keyword>
<gene>
    <name evidence="3" type="ORF">C3L33_12063</name>
</gene>
<evidence type="ECO:0000313" key="3">
    <source>
        <dbReference type="EMBL" id="KAE9456023.1"/>
    </source>
</evidence>
<sequence>MAVSIKKPTRRLIAAFPNSNNLVRKGANRKGGMSCANLVRRPHTPLLSRTTIPGRTTITHFYDLYVSILGRCIESKSLKEAKTVHQHLLKNSNNNPIVLDKLTRLYISFNELEVARRVFDEIPNPERKNNVILWNQLIRAYAWKGPFGRGRWQVVHDQARRNGLVSDVYISTALVDFYAKCGCLVEARKVFDIMPERDVVAWNAMVAGSSLHGLYGDAMRLVVQMQEEGLCPNPSTVVAVLPAIGEVNGLSAGKAVQVIV</sequence>
<dbReference type="OrthoDB" id="185373at2759"/>
<organism evidence="3 4">
    <name type="scientific">Rhododendron williamsianum</name>
    <dbReference type="NCBI Taxonomy" id="262921"/>
    <lineage>
        <taxon>Eukaryota</taxon>
        <taxon>Viridiplantae</taxon>
        <taxon>Streptophyta</taxon>
        <taxon>Embryophyta</taxon>
        <taxon>Tracheophyta</taxon>
        <taxon>Spermatophyta</taxon>
        <taxon>Magnoliopsida</taxon>
        <taxon>eudicotyledons</taxon>
        <taxon>Gunneridae</taxon>
        <taxon>Pentapetalae</taxon>
        <taxon>asterids</taxon>
        <taxon>Ericales</taxon>
        <taxon>Ericaceae</taxon>
        <taxon>Ericoideae</taxon>
        <taxon>Rhodoreae</taxon>
        <taxon>Rhododendron</taxon>
    </lineage>
</organism>
<dbReference type="GO" id="GO:0003723">
    <property type="term" value="F:RNA binding"/>
    <property type="evidence" value="ECO:0007669"/>
    <property type="project" value="InterPro"/>
</dbReference>
<dbReference type="GO" id="GO:0009451">
    <property type="term" value="P:RNA modification"/>
    <property type="evidence" value="ECO:0007669"/>
    <property type="project" value="InterPro"/>
</dbReference>
<dbReference type="AlphaFoldDB" id="A0A6A4L9E2"/>
<dbReference type="Proteomes" id="UP000428333">
    <property type="component" value="Linkage Group LG07"/>
</dbReference>
<feature type="repeat" description="PPR" evidence="2">
    <location>
        <begin position="198"/>
        <end position="232"/>
    </location>
</feature>
<evidence type="ECO:0000256" key="2">
    <source>
        <dbReference type="PROSITE-ProRule" id="PRU00708"/>
    </source>
</evidence>
<reference evidence="3 4" key="1">
    <citation type="journal article" date="2019" name="Genome Biol. Evol.">
        <title>The Rhododendron genome and chromosomal organization provide insight into shared whole-genome duplications across the heath family (Ericaceae).</title>
        <authorList>
            <person name="Soza V.L."/>
            <person name="Lindsley D."/>
            <person name="Waalkes A."/>
            <person name="Ramage E."/>
            <person name="Patwardhan R.P."/>
            <person name="Burton J.N."/>
            <person name="Adey A."/>
            <person name="Kumar A."/>
            <person name="Qiu R."/>
            <person name="Shendure J."/>
            <person name="Hall B."/>
        </authorList>
    </citation>
    <scope>NUCLEOTIDE SEQUENCE [LARGE SCALE GENOMIC DNA]</scope>
    <source>
        <strain evidence="3">RSF 1966-606</strain>
    </source>
</reference>
<dbReference type="EMBL" id="QEFC01001766">
    <property type="protein sequence ID" value="KAE9456023.1"/>
    <property type="molecule type" value="Genomic_DNA"/>
</dbReference>
<keyword evidence="4" id="KW-1185">Reference proteome</keyword>
<protein>
    <recommendedName>
        <fullName evidence="5">Pentacotripeptide-repeat region of PRORP domain-containing protein</fullName>
    </recommendedName>
</protein>
<dbReference type="FunFam" id="1.25.40.10:FF:000285">
    <property type="entry name" value="Pentatricopeptide repeat-containing protein, chloroplastic"/>
    <property type="match status" value="1"/>
</dbReference>
<evidence type="ECO:0008006" key="5">
    <source>
        <dbReference type="Google" id="ProtNLM"/>
    </source>
</evidence>
<dbReference type="NCBIfam" id="TIGR00756">
    <property type="entry name" value="PPR"/>
    <property type="match status" value="1"/>
</dbReference>
<dbReference type="Pfam" id="PF01535">
    <property type="entry name" value="PPR"/>
    <property type="match status" value="2"/>
</dbReference>
<dbReference type="PANTHER" id="PTHR47926">
    <property type="entry name" value="PENTATRICOPEPTIDE REPEAT-CONTAINING PROTEIN"/>
    <property type="match status" value="1"/>
</dbReference>
<dbReference type="PROSITE" id="PS51375">
    <property type="entry name" value="PPR"/>
    <property type="match status" value="1"/>
</dbReference>